<protein>
    <recommendedName>
        <fullName evidence="4">Peptidase</fullName>
    </recommendedName>
</protein>
<gene>
    <name evidence="3" type="ORF">MM415A00449_0014</name>
    <name evidence="2" type="ORF">MM415B01001_0029</name>
    <name evidence="1" type="ORF">TM448A01792_0009</name>
</gene>
<reference evidence="1" key="1">
    <citation type="submission" date="2020-03" db="EMBL/GenBank/DDBJ databases">
        <title>The deep terrestrial virosphere.</title>
        <authorList>
            <person name="Holmfeldt K."/>
            <person name="Nilsson E."/>
            <person name="Simone D."/>
            <person name="Lopez-Fernandez M."/>
            <person name="Wu X."/>
            <person name="de Brujin I."/>
            <person name="Lundin D."/>
            <person name="Andersson A."/>
            <person name="Bertilsson S."/>
            <person name="Dopson M."/>
        </authorList>
    </citation>
    <scope>NUCLEOTIDE SEQUENCE</scope>
    <source>
        <strain evidence="3">MM415A00449</strain>
        <strain evidence="2">MM415B01001</strain>
        <strain evidence="1">TM448A01792</strain>
    </source>
</reference>
<dbReference type="Pfam" id="PF11348">
    <property type="entry name" value="DUF3150"/>
    <property type="match status" value="1"/>
</dbReference>
<accession>A0A6H1ZT74</accession>
<evidence type="ECO:0008006" key="4">
    <source>
        <dbReference type="Google" id="ProtNLM"/>
    </source>
</evidence>
<dbReference type="AlphaFoldDB" id="A0A6H1ZT74"/>
<dbReference type="EMBL" id="MT144200">
    <property type="protein sequence ID" value="QJA50517.1"/>
    <property type="molecule type" value="Genomic_DNA"/>
</dbReference>
<evidence type="ECO:0000313" key="2">
    <source>
        <dbReference type="EMBL" id="QJA61064.1"/>
    </source>
</evidence>
<dbReference type="EMBL" id="MT142477">
    <property type="protein sequence ID" value="QJA82017.1"/>
    <property type="molecule type" value="Genomic_DNA"/>
</dbReference>
<sequence>MSESTQTTVEQQLYQNCTIWITSVSSWSGKDKLKASDLGKDPDDILDIIELGRKNVIPDEVRINMLKPSSQVTSLMTTVGKRFFIRGAWLVPNTNFMQAQTGLEKIDSNQAVIVEDLIANLPQIKEEMIEKYPILEDAKWPTDQQIRNRFKVKWHVCEIRGAEINEADPVDLIAAKRRFQAQLSETYEEYSSQIMEQARTAMLEAIHEISGKIEQGQKITEGTMKKPKRVVDDYLNIAQIFDLQDVKVEIEKLKVELENTDASDIRGNWDFAQQFADKLKGMANDIGDISGLSSDGTVKRVVRKGGVI</sequence>
<organism evidence="1">
    <name type="scientific">viral metagenome</name>
    <dbReference type="NCBI Taxonomy" id="1070528"/>
    <lineage>
        <taxon>unclassified sequences</taxon>
        <taxon>metagenomes</taxon>
        <taxon>organismal metagenomes</taxon>
    </lineage>
</organism>
<name>A0A6H1ZT74_9ZZZZ</name>
<dbReference type="EMBL" id="MT141429">
    <property type="protein sequence ID" value="QJA61064.1"/>
    <property type="molecule type" value="Genomic_DNA"/>
</dbReference>
<dbReference type="InterPro" id="IPR021496">
    <property type="entry name" value="DUF3150"/>
</dbReference>
<evidence type="ECO:0000313" key="3">
    <source>
        <dbReference type="EMBL" id="QJA82017.1"/>
    </source>
</evidence>
<proteinExistence type="predicted"/>
<evidence type="ECO:0000313" key="1">
    <source>
        <dbReference type="EMBL" id="QJA50517.1"/>
    </source>
</evidence>